<keyword evidence="2" id="KW-1185">Reference proteome</keyword>
<dbReference type="EMBL" id="CM010724">
    <property type="protein sequence ID" value="RZC81887.1"/>
    <property type="molecule type" value="Genomic_DNA"/>
</dbReference>
<reference evidence="1 2" key="1">
    <citation type="journal article" date="2018" name="Science">
        <title>The opium poppy genome and morphinan production.</title>
        <authorList>
            <person name="Guo L."/>
            <person name="Winzer T."/>
            <person name="Yang X."/>
            <person name="Li Y."/>
            <person name="Ning Z."/>
            <person name="He Z."/>
            <person name="Teodor R."/>
            <person name="Lu Y."/>
            <person name="Bowser T.A."/>
            <person name="Graham I.A."/>
            <person name="Ye K."/>
        </authorList>
    </citation>
    <scope>NUCLEOTIDE SEQUENCE [LARGE SCALE GENOMIC DNA]</scope>
    <source>
        <strain evidence="2">cv. HN1</strain>
        <tissue evidence="1">Leaves</tissue>
    </source>
</reference>
<dbReference type="Proteomes" id="UP000316621">
    <property type="component" value="Chromosome 10"/>
</dbReference>
<protein>
    <recommendedName>
        <fullName evidence="3">F-box domain-containing protein</fullName>
    </recommendedName>
</protein>
<dbReference type="AlphaFoldDB" id="A0A4Y7LA64"/>
<accession>A0A4Y7LA64</accession>
<dbReference type="Gramene" id="RZC81887">
    <property type="protein sequence ID" value="RZC81887"/>
    <property type="gene ID" value="C5167_044476"/>
</dbReference>
<evidence type="ECO:0008006" key="3">
    <source>
        <dbReference type="Google" id="ProtNLM"/>
    </source>
</evidence>
<evidence type="ECO:0000313" key="1">
    <source>
        <dbReference type="EMBL" id="RZC81887.1"/>
    </source>
</evidence>
<organism evidence="1 2">
    <name type="scientific">Papaver somniferum</name>
    <name type="common">Opium poppy</name>
    <dbReference type="NCBI Taxonomy" id="3469"/>
    <lineage>
        <taxon>Eukaryota</taxon>
        <taxon>Viridiplantae</taxon>
        <taxon>Streptophyta</taxon>
        <taxon>Embryophyta</taxon>
        <taxon>Tracheophyta</taxon>
        <taxon>Spermatophyta</taxon>
        <taxon>Magnoliopsida</taxon>
        <taxon>Ranunculales</taxon>
        <taxon>Papaveraceae</taxon>
        <taxon>Papaveroideae</taxon>
        <taxon>Papaver</taxon>
    </lineage>
</organism>
<evidence type="ECO:0000313" key="2">
    <source>
        <dbReference type="Proteomes" id="UP000316621"/>
    </source>
</evidence>
<dbReference type="SUPFAM" id="SSF81383">
    <property type="entry name" value="F-box domain"/>
    <property type="match status" value="1"/>
</dbReference>
<proteinExistence type="predicted"/>
<dbReference type="InterPro" id="IPR036047">
    <property type="entry name" value="F-box-like_dom_sf"/>
</dbReference>
<sequence length="67" mass="7564">MKRAGTFKQLIKVIVVGREFGVQIKSSRKNNIGEAEEDRISELPDSHLHYILSFLDIKHVAPTCVLS</sequence>
<gene>
    <name evidence="1" type="ORF">C5167_044476</name>
</gene>
<name>A0A4Y7LA64_PAPSO</name>